<protein>
    <recommendedName>
        <fullName evidence="4">HTH CENPB-type domain-containing protein</fullName>
    </recommendedName>
</protein>
<gene>
    <name evidence="2" type="ORF">BN1211_0430</name>
</gene>
<evidence type="ECO:0000313" key="2">
    <source>
        <dbReference type="EMBL" id="CEP20539.1"/>
    </source>
</evidence>
<dbReference type="EMBL" id="CDQK01000001">
    <property type="protein sequence ID" value="CEP20539.1"/>
    <property type="molecule type" value="Genomic_DNA"/>
</dbReference>
<evidence type="ECO:0000256" key="1">
    <source>
        <dbReference type="SAM" id="MobiDB-lite"/>
    </source>
</evidence>
<feature type="compositionally biased region" description="Low complexity" evidence="1">
    <location>
        <begin position="459"/>
        <end position="490"/>
    </location>
</feature>
<evidence type="ECO:0000313" key="3">
    <source>
        <dbReference type="Proteomes" id="UP000038830"/>
    </source>
</evidence>
<proteinExistence type="predicted"/>
<feature type="compositionally biased region" description="Low complexity" evidence="1">
    <location>
        <begin position="410"/>
        <end position="452"/>
    </location>
</feature>
<sequence length="526" mass="59340">MVYKDKKLKEYNDREERFRLAVEEAKTNRSASINSLATKFKVSRTTLSRRIHGFKNTRNSHEKQQKFTNDEEIIIVSQIQTMLREQQRIPQKKQILRICERLLEQKFKDVEMSDSVREQCLKVGKNWIDRFLERHNAELMINNQVTLAEYYKNEFIERKRMRSDRVFMRAPGDNEMIQPDDPISHQPQLSLSVQQQQQQQQQQTGPGGPSVPSVSHSDQYGYSETYPQPPPPHLEWPLQKGYKEKTFNPYFTSVPQPQIPLQVPIAPLPQFGQGSLSQQQQSQQQPQQQHNASVSSSLSHFSFPSHNSITTATSNSNPGSIDQDIPGDPLDSCFSHGRLQYDLARALVNKELQKEEIDRSLLSRVVNNALIQAEKDLVDVNNASHSVSVAQHGTAPHYIHHSSSQTQMLPPSSTSAQGSQSHAQAQAQSQQPAQAQAQSEAQSQAHSQAPSHSQHHHQQQQQQGVQASPPSQQHRQSQQPQSQYIQTTTSGGYLPHGVPAQQQQQPQSSAPSSTAPNGGAYNISLY</sequence>
<name>A0A0H5CAF2_CYBJN</name>
<reference evidence="3" key="1">
    <citation type="journal article" date="2015" name="J. Biotechnol.">
        <title>The structure of the Cyberlindnera jadinii genome and its relation to Candida utilis analyzed by the occurrence of single nucleotide polymorphisms.</title>
        <authorList>
            <person name="Rupp O."/>
            <person name="Brinkrolf K."/>
            <person name="Buerth C."/>
            <person name="Kunigo M."/>
            <person name="Schneider J."/>
            <person name="Jaenicke S."/>
            <person name="Goesmann A."/>
            <person name="Puehler A."/>
            <person name="Jaeger K.-E."/>
            <person name="Ernst J.F."/>
        </authorList>
    </citation>
    <scope>NUCLEOTIDE SEQUENCE [LARGE SCALE GENOMIC DNA]</scope>
    <source>
        <strain evidence="3">ATCC 18201 / CBS 1600 / BCRC 20928 / JCM 3617 / NBRC 0987 / NRRL Y-1542</strain>
    </source>
</reference>
<feature type="region of interest" description="Disordered" evidence="1">
    <location>
        <begin position="265"/>
        <end position="329"/>
    </location>
</feature>
<evidence type="ECO:0008006" key="4">
    <source>
        <dbReference type="Google" id="ProtNLM"/>
    </source>
</evidence>
<accession>A0A0H5CAF2</accession>
<feature type="region of interest" description="Disordered" evidence="1">
    <location>
        <begin position="172"/>
        <end position="238"/>
    </location>
</feature>
<feature type="compositionally biased region" description="Polar residues" evidence="1">
    <location>
        <begin position="309"/>
        <end position="320"/>
    </location>
</feature>
<feature type="region of interest" description="Disordered" evidence="1">
    <location>
        <begin position="399"/>
        <end position="526"/>
    </location>
</feature>
<feature type="compositionally biased region" description="Low complexity" evidence="1">
    <location>
        <begin position="499"/>
        <end position="516"/>
    </location>
</feature>
<feature type="compositionally biased region" description="Low complexity" evidence="1">
    <location>
        <begin position="265"/>
        <end position="308"/>
    </location>
</feature>
<dbReference type="AlphaFoldDB" id="A0A0H5CAF2"/>
<dbReference type="Proteomes" id="UP000038830">
    <property type="component" value="Unassembled WGS sequence"/>
</dbReference>
<organism evidence="2 3">
    <name type="scientific">Cyberlindnera jadinii (strain ATCC 18201 / CBS 1600 / BCRC 20928 / JCM 3617 / NBRC 0987 / NRRL Y-1542)</name>
    <name type="common">Torula yeast</name>
    <name type="synonym">Candida utilis</name>
    <dbReference type="NCBI Taxonomy" id="983966"/>
    <lineage>
        <taxon>Eukaryota</taxon>
        <taxon>Fungi</taxon>
        <taxon>Dikarya</taxon>
        <taxon>Ascomycota</taxon>
        <taxon>Saccharomycotina</taxon>
        <taxon>Saccharomycetes</taxon>
        <taxon>Phaffomycetales</taxon>
        <taxon>Phaffomycetaceae</taxon>
        <taxon>Cyberlindnera</taxon>
    </lineage>
</organism>
<feature type="compositionally biased region" description="Low complexity" evidence="1">
    <location>
        <begin position="184"/>
        <end position="217"/>
    </location>
</feature>